<proteinExistence type="predicted"/>
<reference evidence="1 2" key="1">
    <citation type="journal article" date="2015" name="Sci. Rep.">
        <title>The power of single molecule real-time sequencing technology in the de novo assembly of a eukaryotic genome.</title>
        <authorList>
            <person name="Sakai H."/>
            <person name="Naito K."/>
            <person name="Ogiso-Tanaka E."/>
            <person name="Takahashi Y."/>
            <person name="Iseki K."/>
            <person name="Muto C."/>
            <person name="Satou K."/>
            <person name="Teruya K."/>
            <person name="Shiroma A."/>
            <person name="Shimoji M."/>
            <person name="Hirano T."/>
            <person name="Itoh T."/>
            <person name="Kaga A."/>
            <person name="Tomooka N."/>
        </authorList>
    </citation>
    <scope>NUCLEOTIDE SEQUENCE [LARGE SCALE GENOMIC DNA]</scope>
    <source>
        <strain evidence="2">cv. Shumari</strain>
    </source>
</reference>
<dbReference type="Proteomes" id="UP000291084">
    <property type="component" value="Chromosome 10"/>
</dbReference>
<evidence type="ECO:0000313" key="2">
    <source>
        <dbReference type="Proteomes" id="UP000291084"/>
    </source>
</evidence>
<protein>
    <submittedName>
        <fullName evidence="1">Uncharacterized protein</fullName>
    </submittedName>
</protein>
<gene>
    <name evidence="1" type="primary">Vigan.10G062900</name>
    <name evidence="1" type="ORF">VIGAN_10062900</name>
</gene>
<dbReference type="EMBL" id="AP015043">
    <property type="protein sequence ID" value="BAT99229.1"/>
    <property type="molecule type" value="Genomic_DNA"/>
</dbReference>
<evidence type="ECO:0000313" key="1">
    <source>
        <dbReference type="EMBL" id="BAT99229.1"/>
    </source>
</evidence>
<name>A0A0S3T259_PHAAN</name>
<organism evidence="1 2">
    <name type="scientific">Vigna angularis var. angularis</name>
    <dbReference type="NCBI Taxonomy" id="157739"/>
    <lineage>
        <taxon>Eukaryota</taxon>
        <taxon>Viridiplantae</taxon>
        <taxon>Streptophyta</taxon>
        <taxon>Embryophyta</taxon>
        <taxon>Tracheophyta</taxon>
        <taxon>Spermatophyta</taxon>
        <taxon>Magnoliopsida</taxon>
        <taxon>eudicotyledons</taxon>
        <taxon>Gunneridae</taxon>
        <taxon>Pentapetalae</taxon>
        <taxon>rosids</taxon>
        <taxon>fabids</taxon>
        <taxon>Fabales</taxon>
        <taxon>Fabaceae</taxon>
        <taxon>Papilionoideae</taxon>
        <taxon>50 kb inversion clade</taxon>
        <taxon>NPAAA clade</taxon>
        <taxon>indigoferoid/millettioid clade</taxon>
        <taxon>Phaseoleae</taxon>
        <taxon>Vigna</taxon>
    </lineage>
</organism>
<sequence>MLLQRGHGRILSGFFGVLSSDALVVSLWSPFLGDFVKEVSISVEGVLGFSRLHEDVGDFSSSCKTSSSCVEVHGSLWRSLHVEKMKMKEDCDGENNLEEEQVQKKNH</sequence>
<accession>A0A0S3T259</accession>
<dbReference type="AlphaFoldDB" id="A0A0S3T259"/>
<keyword evidence="2" id="KW-1185">Reference proteome</keyword>